<dbReference type="EMBL" id="JACSQO010000001">
    <property type="protein sequence ID" value="MBD7943141.1"/>
    <property type="molecule type" value="Genomic_DNA"/>
</dbReference>
<keyword evidence="5" id="KW-1185">Reference proteome</keyword>
<evidence type="ECO:0000313" key="4">
    <source>
        <dbReference type="EMBL" id="MBD7943141.1"/>
    </source>
</evidence>
<keyword evidence="1 2" id="KW-0238">DNA-binding</keyword>
<protein>
    <submittedName>
        <fullName evidence="4">TetR/AcrR family transcriptional regulator</fullName>
    </submittedName>
</protein>
<feature type="DNA-binding region" description="H-T-H motif" evidence="2">
    <location>
        <begin position="38"/>
        <end position="57"/>
    </location>
</feature>
<dbReference type="InterPro" id="IPR041490">
    <property type="entry name" value="KstR2_TetR_C"/>
</dbReference>
<dbReference type="InterPro" id="IPR009057">
    <property type="entry name" value="Homeodomain-like_sf"/>
</dbReference>
<dbReference type="Pfam" id="PF00440">
    <property type="entry name" value="TetR_N"/>
    <property type="match status" value="1"/>
</dbReference>
<dbReference type="Proteomes" id="UP000640786">
    <property type="component" value="Unassembled WGS sequence"/>
</dbReference>
<sequence>MQGGSILTLSENKIRKKKEEIILSAVKIMNEKGYQRATMEEIAAELQMTKGSLYYYFKNKEDLIFQCHELVLEQAIGELREVFHNCISNEAILRQMIAVHIKYAVLEKESFNMIIKPDETFSTDQLHPILKKRNEYASWFDRVIIAGIDCGEFSIKESKMARMLLLGSLNWIQQWYKKDGENSLLELQNIYSDYLLKVMK</sequence>
<dbReference type="Gene3D" id="1.10.10.60">
    <property type="entry name" value="Homeodomain-like"/>
    <property type="match status" value="1"/>
</dbReference>
<dbReference type="Pfam" id="PF17932">
    <property type="entry name" value="TetR_C_24"/>
    <property type="match status" value="1"/>
</dbReference>
<dbReference type="Gene3D" id="1.10.357.10">
    <property type="entry name" value="Tetracycline Repressor, domain 2"/>
    <property type="match status" value="1"/>
</dbReference>
<dbReference type="PROSITE" id="PS50977">
    <property type="entry name" value="HTH_TETR_2"/>
    <property type="match status" value="1"/>
</dbReference>
<reference evidence="4 5" key="1">
    <citation type="submission" date="2020-08" db="EMBL/GenBank/DDBJ databases">
        <title>A Genomic Blueprint of the Chicken Gut Microbiome.</title>
        <authorList>
            <person name="Gilroy R."/>
            <person name="Ravi A."/>
            <person name="Getino M."/>
            <person name="Pursley I."/>
            <person name="Horton D.L."/>
            <person name="Alikhan N.-F."/>
            <person name="Baker D."/>
            <person name="Gharbi K."/>
            <person name="Hall N."/>
            <person name="Watson M."/>
            <person name="Adriaenssens E.M."/>
            <person name="Foster-Nyarko E."/>
            <person name="Jarju S."/>
            <person name="Secka A."/>
            <person name="Antonio M."/>
            <person name="Oren A."/>
            <person name="Chaudhuri R."/>
            <person name="La Ragione R.M."/>
            <person name="Hildebrand F."/>
            <person name="Pallen M.J."/>
        </authorList>
    </citation>
    <scope>NUCLEOTIDE SEQUENCE [LARGE SCALE GENOMIC DNA]</scope>
    <source>
        <strain evidence="4 5">Sa2BUA9</strain>
    </source>
</reference>
<dbReference type="PANTHER" id="PTHR30055">
    <property type="entry name" value="HTH-TYPE TRANSCRIPTIONAL REGULATOR RUTR"/>
    <property type="match status" value="1"/>
</dbReference>
<dbReference type="PANTHER" id="PTHR30055:SF226">
    <property type="entry name" value="HTH-TYPE TRANSCRIPTIONAL REGULATOR PKSA"/>
    <property type="match status" value="1"/>
</dbReference>
<name>A0ABR8R5T4_9BACI</name>
<feature type="domain" description="HTH tetR-type" evidence="3">
    <location>
        <begin position="15"/>
        <end position="75"/>
    </location>
</feature>
<dbReference type="InterPro" id="IPR001647">
    <property type="entry name" value="HTH_TetR"/>
</dbReference>
<comment type="caution">
    <text evidence="4">The sequence shown here is derived from an EMBL/GenBank/DDBJ whole genome shotgun (WGS) entry which is preliminary data.</text>
</comment>
<dbReference type="SUPFAM" id="SSF48498">
    <property type="entry name" value="Tetracyclin repressor-like, C-terminal domain"/>
    <property type="match status" value="1"/>
</dbReference>
<evidence type="ECO:0000256" key="1">
    <source>
        <dbReference type="ARBA" id="ARBA00023125"/>
    </source>
</evidence>
<organism evidence="4 5">
    <name type="scientific">Psychrobacillus faecigallinarum</name>
    <dbReference type="NCBI Taxonomy" id="2762235"/>
    <lineage>
        <taxon>Bacteria</taxon>
        <taxon>Bacillati</taxon>
        <taxon>Bacillota</taxon>
        <taxon>Bacilli</taxon>
        <taxon>Bacillales</taxon>
        <taxon>Bacillaceae</taxon>
        <taxon>Psychrobacillus</taxon>
    </lineage>
</organism>
<dbReference type="SUPFAM" id="SSF46689">
    <property type="entry name" value="Homeodomain-like"/>
    <property type="match status" value="1"/>
</dbReference>
<evidence type="ECO:0000313" key="5">
    <source>
        <dbReference type="Proteomes" id="UP000640786"/>
    </source>
</evidence>
<dbReference type="PRINTS" id="PR00455">
    <property type="entry name" value="HTHTETR"/>
</dbReference>
<dbReference type="InterPro" id="IPR050109">
    <property type="entry name" value="HTH-type_TetR-like_transc_reg"/>
</dbReference>
<gene>
    <name evidence="4" type="ORF">H9650_03340</name>
</gene>
<accession>A0ABR8R5T4</accession>
<dbReference type="InterPro" id="IPR036271">
    <property type="entry name" value="Tet_transcr_reg_TetR-rel_C_sf"/>
</dbReference>
<proteinExistence type="predicted"/>
<evidence type="ECO:0000259" key="3">
    <source>
        <dbReference type="PROSITE" id="PS50977"/>
    </source>
</evidence>
<evidence type="ECO:0000256" key="2">
    <source>
        <dbReference type="PROSITE-ProRule" id="PRU00335"/>
    </source>
</evidence>